<dbReference type="Proteomes" id="UP001146067">
    <property type="component" value="Unassembled WGS sequence"/>
</dbReference>
<evidence type="ECO:0000313" key="1">
    <source>
        <dbReference type="EMBL" id="MDA1358649.1"/>
    </source>
</evidence>
<dbReference type="RefSeq" id="WP_270108455.1">
    <property type="nucleotide sequence ID" value="NZ_JAPZVP010000002.1"/>
</dbReference>
<dbReference type="EMBL" id="JAPZVP010000002">
    <property type="protein sequence ID" value="MDA1358649.1"/>
    <property type="molecule type" value="Genomic_DNA"/>
</dbReference>
<gene>
    <name evidence="1" type="ORF">O1R50_03390</name>
</gene>
<organism evidence="1 2">
    <name type="scientific">Glycomyces luteolus</name>
    <dbReference type="NCBI Taxonomy" id="2670330"/>
    <lineage>
        <taxon>Bacteria</taxon>
        <taxon>Bacillati</taxon>
        <taxon>Actinomycetota</taxon>
        <taxon>Actinomycetes</taxon>
        <taxon>Glycomycetales</taxon>
        <taxon>Glycomycetaceae</taxon>
        <taxon>Glycomyces</taxon>
    </lineage>
</organism>
<sequence>MASSIMSGVSVRRLGLSAAASRAASSPGMLAPVAADRLDDDAGLLGGLADRSAILDQAGDLVEPGEIELARVGASQRCGDRLVQTRVVEAVAEEGLVGDSQRPRGRANLPAFLDLDRGPVEQLGVETAASMALGRRFQGGLQPGMLGTEAAKRLRVQPGLLGRFVDGRSLLEQAGGVVEHVRARHRSGAALAGCGHRRVEAGVVGSGAFQG</sequence>
<reference evidence="1" key="1">
    <citation type="submission" date="2022-12" db="EMBL/GenBank/DDBJ databases">
        <title>Gycomyces niveus sp.nov.,a novel actinomycete isolated from soil in Shouguan.</title>
        <authorList>
            <person name="Yang X."/>
        </authorList>
    </citation>
    <scope>NUCLEOTIDE SEQUENCE</scope>
    <source>
        <strain evidence="1">NEAU-A15</strain>
    </source>
</reference>
<proteinExistence type="predicted"/>
<keyword evidence="2" id="KW-1185">Reference proteome</keyword>
<comment type="caution">
    <text evidence="1">The sequence shown here is derived from an EMBL/GenBank/DDBJ whole genome shotgun (WGS) entry which is preliminary data.</text>
</comment>
<dbReference type="AlphaFoldDB" id="A0A9X3SQ84"/>
<accession>A0A9X3SQ84</accession>
<name>A0A9X3SQ84_9ACTN</name>
<evidence type="ECO:0000313" key="2">
    <source>
        <dbReference type="Proteomes" id="UP001146067"/>
    </source>
</evidence>
<protein>
    <submittedName>
        <fullName evidence="1">Uncharacterized protein</fullName>
    </submittedName>
</protein>